<gene>
    <name evidence="3" type="ORF">GCM10010310_63330</name>
</gene>
<keyword evidence="4" id="KW-1185">Reference proteome</keyword>
<evidence type="ECO:0000313" key="3">
    <source>
        <dbReference type="EMBL" id="GAA2698133.1"/>
    </source>
</evidence>
<dbReference type="InterPro" id="IPR009839">
    <property type="entry name" value="SseB_N"/>
</dbReference>
<feature type="compositionally biased region" description="Low complexity" evidence="1">
    <location>
        <begin position="248"/>
        <end position="264"/>
    </location>
</feature>
<accession>A0ABN3TCI6</accession>
<evidence type="ECO:0000259" key="2">
    <source>
        <dbReference type="Pfam" id="PF07179"/>
    </source>
</evidence>
<feature type="domain" description="SseB protein N-terminal" evidence="2">
    <location>
        <begin position="93"/>
        <end position="193"/>
    </location>
</feature>
<dbReference type="Proteomes" id="UP001499989">
    <property type="component" value="Unassembled WGS sequence"/>
</dbReference>
<reference evidence="3 4" key="1">
    <citation type="journal article" date="2019" name="Int. J. Syst. Evol. Microbiol.">
        <title>The Global Catalogue of Microorganisms (GCM) 10K type strain sequencing project: providing services to taxonomists for standard genome sequencing and annotation.</title>
        <authorList>
            <consortium name="The Broad Institute Genomics Platform"/>
            <consortium name="The Broad Institute Genome Sequencing Center for Infectious Disease"/>
            <person name="Wu L."/>
            <person name="Ma J."/>
        </authorList>
    </citation>
    <scope>NUCLEOTIDE SEQUENCE [LARGE SCALE GENOMIC DNA]</scope>
    <source>
        <strain evidence="3 4">JCM 4531</strain>
    </source>
</reference>
<feature type="compositionally biased region" description="Low complexity" evidence="1">
    <location>
        <begin position="1"/>
        <end position="18"/>
    </location>
</feature>
<organism evidence="3 4">
    <name type="scientific">Streptomyces violaceolatus</name>
    <dbReference type="NCBI Taxonomy" id="67378"/>
    <lineage>
        <taxon>Bacteria</taxon>
        <taxon>Bacillati</taxon>
        <taxon>Actinomycetota</taxon>
        <taxon>Actinomycetes</taxon>
        <taxon>Kitasatosporales</taxon>
        <taxon>Streptomycetaceae</taxon>
        <taxon>Streptomyces</taxon>
        <taxon>Streptomyces violaceoruber group</taxon>
    </lineage>
</organism>
<dbReference type="NCBIfam" id="NF033532">
    <property type="entry name" value="lone7para_assoc"/>
    <property type="match status" value="1"/>
</dbReference>
<dbReference type="EMBL" id="BAAASK010000026">
    <property type="protein sequence ID" value="GAA2698133.1"/>
    <property type="molecule type" value="Genomic_DNA"/>
</dbReference>
<evidence type="ECO:0000313" key="4">
    <source>
        <dbReference type="Proteomes" id="UP001499989"/>
    </source>
</evidence>
<comment type="caution">
    <text evidence="3">The sequence shown here is derived from an EMBL/GenBank/DDBJ whole genome shotgun (WGS) entry which is preliminary data.</text>
</comment>
<dbReference type="RefSeq" id="WP_319123588.1">
    <property type="nucleotide sequence ID" value="NZ_BAAASK010000026.1"/>
</dbReference>
<evidence type="ECO:0000256" key="1">
    <source>
        <dbReference type="SAM" id="MobiDB-lite"/>
    </source>
</evidence>
<dbReference type="InterPro" id="IPR047659">
    <property type="entry name" value="T7SS_assoc"/>
</dbReference>
<feature type="region of interest" description="Disordered" evidence="1">
    <location>
        <begin position="1"/>
        <end position="23"/>
    </location>
</feature>
<feature type="region of interest" description="Disordered" evidence="1">
    <location>
        <begin position="64"/>
        <end position="86"/>
    </location>
</feature>
<feature type="compositionally biased region" description="Low complexity" evidence="1">
    <location>
        <begin position="216"/>
        <end position="228"/>
    </location>
</feature>
<dbReference type="Pfam" id="PF07179">
    <property type="entry name" value="SseB"/>
    <property type="match status" value="1"/>
</dbReference>
<protein>
    <recommendedName>
        <fullName evidence="2">SseB protein N-terminal domain-containing protein</fullName>
    </recommendedName>
</protein>
<name>A0ABN3TCI6_9ACTN</name>
<proteinExistence type="predicted"/>
<feature type="region of interest" description="Disordered" evidence="1">
    <location>
        <begin position="200"/>
        <end position="264"/>
    </location>
</feature>
<feature type="compositionally biased region" description="Basic and acidic residues" evidence="1">
    <location>
        <begin position="200"/>
        <end position="212"/>
    </location>
</feature>
<sequence length="264" mass="27245">MSTETSTSTDTEPTGSTEPQVPDEIRKAAELAPDHWLGMIDPTWAGEGAPPNWALLGEWRSEPDGTVGEWRPNEEYRPSPRALGWPEPTDPVDEAIQLAASGYGPGDAVPRALATAEIAVLLAPGGGPLSALAPNDEAVVPAFTSPQHLHASGRFGYELMPAAQVLDKIPADHLLYLNASGAVSITVDVDALRHAVEESLRERNATDGRREEEAEPAAAVASDAGASSLPAERAGVSDGAGPEDRATGRGPASGSPARGAATAG</sequence>